<evidence type="ECO:0000256" key="11">
    <source>
        <dbReference type="ARBA" id="ARBA00023204"/>
    </source>
</evidence>
<keyword evidence="8 15" id="KW-0067">ATP-binding</keyword>
<evidence type="ECO:0000256" key="9">
    <source>
        <dbReference type="ARBA" id="ARBA00022842"/>
    </source>
</evidence>
<comment type="miscellaneous">
    <text evidence="15">In the RecBCD complex, RecB has a slow 3'-5' helicase, an exonuclease activity and loads RecA onto ssDNA, RecD has a fast 5'-3' helicase activity, while RecC stimulates the ATPase and processivity of the RecB helicase and contributes to recognition of the Chi site.</text>
</comment>
<accession>A0ABQ3IEF2</accession>
<feature type="binding site" evidence="15">
    <location>
        <position position="975"/>
    </location>
    <ligand>
        <name>Mg(2+)</name>
        <dbReference type="ChEBI" id="CHEBI:18420"/>
    </ligand>
</feature>
<dbReference type="InterPro" id="IPR004586">
    <property type="entry name" value="RecB"/>
</dbReference>
<keyword evidence="3 15" id="KW-0547">Nucleotide-binding</keyword>
<dbReference type="PANTHER" id="PTHR11070:SF23">
    <property type="entry name" value="RECBCD ENZYME SUBUNIT RECB"/>
    <property type="match status" value="1"/>
</dbReference>
<comment type="subunit">
    <text evidence="15">Heterotrimer of RecB, RecC and RecD. All subunits contribute to DNA-binding. Interacts with RecA.</text>
</comment>
<keyword evidence="4 15" id="KW-0227">DNA damage</keyword>
<gene>
    <name evidence="15 20" type="primary">recB</name>
    <name evidence="20" type="ORF">GCM10017786_04470</name>
</gene>
<comment type="catalytic activity">
    <reaction evidence="14 15">
        <text>ATP + H2O = ADP + phosphate + H(+)</text>
        <dbReference type="Rhea" id="RHEA:13065"/>
        <dbReference type="ChEBI" id="CHEBI:15377"/>
        <dbReference type="ChEBI" id="CHEBI:15378"/>
        <dbReference type="ChEBI" id="CHEBI:30616"/>
        <dbReference type="ChEBI" id="CHEBI:43474"/>
        <dbReference type="ChEBI" id="CHEBI:456216"/>
        <dbReference type="EC" id="5.6.2.4"/>
    </reaction>
</comment>
<evidence type="ECO:0000313" key="20">
    <source>
        <dbReference type="EMBL" id="GHE78005.1"/>
    </source>
</evidence>
<keyword evidence="9 15" id="KW-0460">Magnesium</keyword>
<dbReference type="Gene3D" id="1.10.486.10">
    <property type="entry name" value="PCRA, domain 4"/>
    <property type="match status" value="1"/>
</dbReference>
<dbReference type="SUPFAM" id="SSF52540">
    <property type="entry name" value="P-loop containing nucleoside triphosphate hydrolases"/>
    <property type="match status" value="1"/>
</dbReference>
<evidence type="ECO:0000259" key="18">
    <source>
        <dbReference type="PROSITE" id="PS51198"/>
    </source>
</evidence>
<keyword evidence="6 15" id="KW-0347">Helicase</keyword>
<evidence type="ECO:0000256" key="1">
    <source>
        <dbReference type="ARBA" id="ARBA00022722"/>
    </source>
</evidence>
<dbReference type="InterPro" id="IPR011604">
    <property type="entry name" value="PDDEXK-like_dom_sf"/>
</dbReference>
<dbReference type="RefSeq" id="WP_191242792.1">
    <property type="nucleotide sequence ID" value="NZ_BNAU01000001.1"/>
</dbReference>
<evidence type="ECO:0000256" key="2">
    <source>
        <dbReference type="ARBA" id="ARBA00022723"/>
    </source>
</evidence>
<dbReference type="InterPro" id="IPR038726">
    <property type="entry name" value="PDDEXK_AddAB-type"/>
</dbReference>
<dbReference type="InterPro" id="IPR027417">
    <property type="entry name" value="P-loop_NTPase"/>
</dbReference>
<organism evidence="20 21">
    <name type="scientific">Amycolatopsis deserti</name>
    <dbReference type="NCBI Taxonomy" id="185696"/>
    <lineage>
        <taxon>Bacteria</taxon>
        <taxon>Bacillati</taxon>
        <taxon>Actinomycetota</taxon>
        <taxon>Actinomycetes</taxon>
        <taxon>Pseudonocardiales</taxon>
        <taxon>Pseudonocardiaceae</taxon>
        <taxon>Amycolatopsis</taxon>
    </lineage>
</organism>
<protein>
    <recommendedName>
        <fullName evidence="15">RecBCD enzyme subunit RecB</fullName>
        <ecNumber evidence="15">3.1.11.5</ecNumber>
        <ecNumber evidence="15">5.6.2.4</ecNumber>
    </recommendedName>
    <alternativeName>
        <fullName evidence="15">DNA 3'-5' helicase subunit RecB</fullName>
    </alternativeName>
    <alternativeName>
        <fullName evidence="15">Exonuclease V subunit RecB</fullName>
        <shortName evidence="15">ExoV subunit RecB</shortName>
    </alternativeName>
    <alternativeName>
        <fullName evidence="15">Helicase/nuclease RecBCD subunit RecB</fullName>
    </alternativeName>
</protein>
<evidence type="ECO:0000256" key="16">
    <source>
        <dbReference type="PROSITE-ProRule" id="PRU00560"/>
    </source>
</evidence>
<name>A0ABQ3IEF2_9PSEU</name>
<dbReference type="CDD" id="cd22352">
    <property type="entry name" value="RecB_C-like"/>
    <property type="match status" value="1"/>
</dbReference>
<evidence type="ECO:0000256" key="13">
    <source>
        <dbReference type="ARBA" id="ARBA00034617"/>
    </source>
</evidence>
<comment type="catalytic activity">
    <reaction evidence="13 15">
        <text>Couples ATP hydrolysis with the unwinding of duplex DNA by translocating in the 3'-5' direction.</text>
        <dbReference type="EC" id="5.6.2.4"/>
    </reaction>
</comment>
<evidence type="ECO:0000256" key="4">
    <source>
        <dbReference type="ARBA" id="ARBA00022763"/>
    </source>
</evidence>
<feature type="region of interest" description="DNA-binding and helicase activity, interacts with RecC" evidence="15">
    <location>
        <begin position="1"/>
        <end position="752"/>
    </location>
</feature>
<keyword evidence="1 15" id="KW-0540">Nuclease</keyword>
<evidence type="ECO:0000256" key="15">
    <source>
        <dbReference type="HAMAP-Rule" id="MF_01485"/>
    </source>
</evidence>
<dbReference type="Pfam" id="PF13361">
    <property type="entry name" value="UvrD_C"/>
    <property type="match status" value="1"/>
</dbReference>
<evidence type="ECO:0000256" key="5">
    <source>
        <dbReference type="ARBA" id="ARBA00022801"/>
    </source>
</evidence>
<keyword evidence="5 15" id="KW-0378">Hydrolase</keyword>
<keyword evidence="10 15" id="KW-0238">DNA-binding</keyword>
<dbReference type="Gene3D" id="3.90.320.10">
    <property type="match status" value="1"/>
</dbReference>
<feature type="binding site" evidence="16">
    <location>
        <begin position="22"/>
        <end position="29"/>
    </location>
    <ligand>
        <name>ATP</name>
        <dbReference type="ChEBI" id="CHEBI:30616"/>
    </ligand>
</feature>
<dbReference type="Proteomes" id="UP000605897">
    <property type="component" value="Unassembled WGS sequence"/>
</dbReference>
<feature type="domain" description="UvrD-like helicase ATP-binding" evidence="18">
    <location>
        <begin position="1"/>
        <end position="331"/>
    </location>
</feature>
<keyword evidence="7 15" id="KW-0269">Exonuclease</keyword>
<comment type="function">
    <text evidence="15">A helicase/nuclease that prepares dsDNA breaks (DSB) for recombinational DNA repair. Binds to DSBs and unwinds DNA via a highly rapid and processive ATP-dependent bidirectional helicase activity. Unwinds dsDNA until it encounters a Chi (crossover hotspot instigator) sequence from the 3' direction. Cuts ssDNA a few nucleotides 3' to the Chi site. The properties and activities of the enzyme are changed at Chi. The Chi-altered holoenzyme produces a long 3'-ssDNA overhang and facilitates RecA-binding to the ssDNA for homologous DNA recombination and repair. Holoenzyme degrades any linearized DNA that is unable to undergo homologous recombination. In the holoenzyme this subunit contributes ATPase, 3'-5' helicase, exonuclease activity and loads RecA onto ssDNA.</text>
</comment>
<comment type="cofactor">
    <cofactor evidence="15">
        <name>Mg(2+)</name>
        <dbReference type="ChEBI" id="CHEBI:18420"/>
    </cofactor>
    <text evidence="15">Binds 1 Mg(2+) ion per subunit.</text>
</comment>
<comment type="domain">
    <text evidence="15">The C-terminal domain has nuclease activity and interacts with RecD. It interacts with RecA, facilitating its loading onto ssDNA.</text>
</comment>
<evidence type="ECO:0000256" key="8">
    <source>
        <dbReference type="ARBA" id="ARBA00022840"/>
    </source>
</evidence>
<evidence type="ECO:0000313" key="21">
    <source>
        <dbReference type="Proteomes" id="UP000605897"/>
    </source>
</evidence>
<comment type="similarity">
    <text evidence="15">Belongs to the helicase family. UvrD subfamily.</text>
</comment>
<dbReference type="EMBL" id="BNAU01000001">
    <property type="protein sequence ID" value="GHE78005.1"/>
    <property type="molecule type" value="Genomic_DNA"/>
</dbReference>
<dbReference type="EC" id="3.1.11.5" evidence="15"/>
<sequence length="1089" mass="116463">MSPGERFDPAGAEPAGTTVIEASAGTGKTYAISGLATRYIAEGVAELPQLMVVTFGRAATQELRERVRARLVATAAALADPPRARDGDDELVAWLARGDDDAVRTRRRRLSRALSDFDSATIATTHSFCQRMLDSLGIAGEREPDAVLVEQVDDLAEEVISDLYLARYRDAGQPPLSPAQARAAAWAAIRDGQAALAPAGADPATPAGQRVDFAAAAREEVRLRKRRLGIRDFDDLLVLLRDALAHPVHGPAARRRVRDRYRVVLVDEFQDTDPVQWEILRLAFHGSIPLVLVGDPKQAIYAFRGAEVLAYLDAVRVAGHRLELDVNWRSDPGLLTALERVYAGAALGHPEIVAHPVAPAHTGERLPGVAPLRLRYLGRSGCGPLNTSGFPAVAAVRRRVAADLADDVAGLLESRPQLGVDGLRRPLEPGDIAVLVRNRTQVALVRDALQDAGIPCVLTGGTSVFATPAAEAWLRLLQGLEHPHRPAAVRLAALTPLIGTTATELDAGGDDLVSELAALLRDLAGTFTRAGVAAMTERLAGRTRLDERVLGVDGGARLLTDLRHLAQLLNRAATAQSLGLTALVRWLAARMSAEDQLVTSADRSRMLDRDTAAVHIVTIHASKGLEYPVVYLPFGWDGGKPPDVASLLLHEDGRRVRDVGGADGPGYAARRARHQQEESGEDLRLLYVALTRAMCRVVAWWAPTLNTRAAPLHRLLFGRAAGRAGPAATAPIPADADLQARFADWAGRAGGTIAVEPVPATPPAGRRWRPPAEAEPELAVATFTRELDLSWRRASYSALTAAAHATPAAGSETDEKVTVDEPDTPPATFTEPPTGIVAASLMNDLPSGPEFGTLVHTVLENVDTSADDLASEVRRRCAEATTRRASTVDADTLATALTAVLRTPVDGAALAGVAPGDRLTELDFEFPVADGVSVSGMAELIRRHLPAGDPLAGYPDVLATLSPPPLSGFLTGSIDAVLRRPGPEFAVVDYKTNKLFPGPVDVAWYTQEAMAREMLRAHYPLQALLYLVALHRYLRWRLPGYDPARHLAGARYLFVRAMIGPDTPPGRGVFAWRPPAALVTELSALLGGS</sequence>
<feature type="binding site" evidence="15">
    <location>
        <position position="989"/>
    </location>
    <ligand>
        <name>Mg(2+)</name>
        <dbReference type="ChEBI" id="CHEBI:18420"/>
    </ligand>
</feature>
<comment type="domain">
    <text evidence="15">The N-terminal DNA-binding domain is a ssDNA-dependent ATPase and has ATP-dependent 3'-5' helicase function. This domain interacts with RecC.</text>
</comment>
<evidence type="ECO:0000256" key="10">
    <source>
        <dbReference type="ARBA" id="ARBA00023125"/>
    </source>
</evidence>
<dbReference type="InterPro" id="IPR011335">
    <property type="entry name" value="Restrct_endonuc-II-like"/>
</dbReference>
<evidence type="ECO:0000256" key="17">
    <source>
        <dbReference type="SAM" id="MobiDB-lite"/>
    </source>
</evidence>
<dbReference type="InterPro" id="IPR000212">
    <property type="entry name" value="DNA_helicase_UvrD/REP"/>
</dbReference>
<comment type="caution">
    <text evidence="20">The sequence shown here is derived from an EMBL/GenBank/DDBJ whole genome shotgun (WGS) entry which is preliminary data.</text>
</comment>
<keyword evidence="21" id="KW-1185">Reference proteome</keyword>
<dbReference type="SUPFAM" id="SSF52980">
    <property type="entry name" value="Restriction endonuclease-like"/>
    <property type="match status" value="1"/>
</dbReference>
<reference evidence="21" key="1">
    <citation type="journal article" date="2019" name="Int. J. Syst. Evol. Microbiol.">
        <title>The Global Catalogue of Microorganisms (GCM) 10K type strain sequencing project: providing services to taxonomists for standard genome sequencing and annotation.</title>
        <authorList>
            <consortium name="The Broad Institute Genomics Platform"/>
            <consortium name="The Broad Institute Genome Sequencing Center for Infectious Disease"/>
            <person name="Wu L."/>
            <person name="Ma J."/>
        </authorList>
    </citation>
    <scope>NUCLEOTIDE SEQUENCE [LARGE SCALE GENOMIC DNA]</scope>
    <source>
        <strain evidence="21">CGMCC 4.7677</strain>
    </source>
</reference>
<dbReference type="PROSITE" id="PS51198">
    <property type="entry name" value="UVRD_HELICASE_ATP_BIND"/>
    <property type="match status" value="1"/>
</dbReference>
<dbReference type="Pfam" id="PF12705">
    <property type="entry name" value="PDDEXK_1"/>
    <property type="match status" value="1"/>
</dbReference>
<evidence type="ECO:0000256" key="6">
    <source>
        <dbReference type="ARBA" id="ARBA00022806"/>
    </source>
</evidence>
<keyword evidence="12 15" id="KW-0413">Isomerase</keyword>
<dbReference type="Gene3D" id="3.40.50.300">
    <property type="entry name" value="P-loop containing nucleotide triphosphate hydrolases"/>
    <property type="match status" value="2"/>
</dbReference>
<keyword evidence="11 15" id="KW-0234">DNA repair</keyword>
<dbReference type="InterPro" id="IPR014016">
    <property type="entry name" value="UvrD-like_ATP-bd"/>
</dbReference>
<dbReference type="EC" id="5.6.2.4" evidence="15"/>
<feature type="domain" description="UvrD-like helicase C-terminal" evidence="19">
    <location>
        <begin position="349"/>
        <end position="624"/>
    </location>
</feature>
<dbReference type="PANTHER" id="PTHR11070">
    <property type="entry name" value="UVRD / RECB / PCRA DNA HELICASE FAMILY MEMBER"/>
    <property type="match status" value="1"/>
</dbReference>
<evidence type="ECO:0000256" key="3">
    <source>
        <dbReference type="ARBA" id="ARBA00022741"/>
    </source>
</evidence>
<dbReference type="Pfam" id="PF00580">
    <property type="entry name" value="UvrD-helicase"/>
    <property type="match status" value="1"/>
</dbReference>
<feature type="active site" description="For nuclease activity" evidence="15">
    <location>
        <position position="989"/>
    </location>
</feature>
<feature type="region of interest" description="Disordered" evidence="17">
    <location>
        <begin position="805"/>
        <end position="833"/>
    </location>
</feature>
<evidence type="ECO:0000259" key="19">
    <source>
        <dbReference type="PROSITE" id="PS51217"/>
    </source>
</evidence>
<keyword evidence="2 15" id="KW-0479">Metal-binding</keyword>
<feature type="region of interest" description="Nuclease activity, interacts with RecD and RecA" evidence="15">
    <location>
        <begin position="790"/>
        <end position="1089"/>
    </location>
</feature>
<dbReference type="PROSITE" id="PS51217">
    <property type="entry name" value="UVRD_HELICASE_CTER"/>
    <property type="match status" value="1"/>
</dbReference>
<dbReference type="HAMAP" id="MF_01485">
    <property type="entry name" value="RecB"/>
    <property type="match status" value="1"/>
</dbReference>
<evidence type="ECO:0000256" key="14">
    <source>
        <dbReference type="ARBA" id="ARBA00048988"/>
    </source>
</evidence>
<evidence type="ECO:0000256" key="12">
    <source>
        <dbReference type="ARBA" id="ARBA00023235"/>
    </source>
</evidence>
<evidence type="ECO:0000256" key="7">
    <source>
        <dbReference type="ARBA" id="ARBA00022839"/>
    </source>
</evidence>
<proteinExistence type="inferred from homology"/>
<dbReference type="InterPro" id="IPR014017">
    <property type="entry name" value="DNA_helicase_UvrD-like_C"/>
</dbReference>
<comment type="catalytic activity">
    <reaction evidence="15">
        <text>Exonucleolytic cleavage (in the presence of ATP) in either 5'- to 3'- or 3'- to 5'-direction to yield 5'-phosphooligonucleotides.</text>
        <dbReference type="EC" id="3.1.11.5"/>
    </reaction>
</comment>
<feature type="binding site" evidence="15">
    <location>
        <position position="856"/>
    </location>
    <ligand>
        <name>Mg(2+)</name>
        <dbReference type="ChEBI" id="CHEBI:18420"/>
    </ligand>
</feature>